<reference evidence="5 6" key="1">
    <citation type="journal article" date="2019" name="Nat. Microbiol.">
        <title>Mediterranean grassland soil C-N compound turnover is dependent on rainfall and depth, and is mediated by genomically divergent microorganisms.</title>
        <authorList>
            <person name="Diamond S."/>
            <person name="Andeer P.F."/>
            <person name="Li Z."/>
            <person name="Crits-Christoph A."/>
            <person name="Burstein D."/>
            <person name="Anantharaman K."/>
            <person name="Lane K.R."/>
            <person name="Thomas B.C."/>
            <person name="Pan C."/>
            <person name="Northen T.R."/>
            <person name="Banfield J.F."/>
        </authorList>
    </citation>
    <scope>NUCLEOTIDE SEQUENCE [LARGE SCALE GENOMIC DNA]</scope>
    <source>
        <strain evidence="5">WS_3</strain>
    </source>
</reference>
<keyword evidence="3 4" id="KW-0456">Lyase</keyword>
<name>A0A538SQJ1_UNCEI</name>
<comment type="caution">
    <text evidence="5">The sequence shown here is derived from an EMBL/GenBank/DDBJ whole genome shotgun (WGS) entry which is preliminary data.</text>
</comment>
<evidence type="ECO:0000313" key="6">
    <source>
        <dbReference type="Proteomes" id="UP000320184"/>
    </source>
</evidence>
<dbReference type="UniPathway" id="UPA00079"/>
<dbReference type="SUPFAM" id="SSF53850">
    <property type="entry name" value="Periplasmic binding protein-like II"/>
    <property type="match status" value="1"/>
</dbReference>
<dbReference type="PANTHER" id="PTHR37690">
    <property type="entry name" value="CHORISMATE DEHYDRATASE"/>
    <property type="match status" value="1"/>
</dbReference>
<dbReference type="InterPro" id="IPR030868">
    <property type="entry name" value="MqnA"/>
</dbReference>
<dbReference type="Gene3D" id="3.40.190.10">
    <property type="entry name" value="Periplasmic binding protein-like II"/>
    <property type="match status" value="2"/>
</dbReference>
<evidence type="ECO:0000256" key="3">
    <source>
        <dbReference type="ARBA" id="ARBA00023239"/>
    </source>
</evidence>
<evidence type="ECO:0000256" key="1">
    <source>
        <dbReference type="ARBA" id="ARBA00004863"/>
    </source>
</evidence>
<dbReference type="Proteomes" id="UP000320184">
    <property type="component" value="Unassembled WGS sequence"/>
</dbReference>
<comment type="pathway">
    <text evidence="1 4">Quinol/quinone metabolism; menaquinone biosynthesis.</text>
</comment>
<dbReference type="EMBL" id="VBOT01000013">
    <property type="protein sequence ID" value="TMQ53654.1"/>
    <property type="molecule type" value="Genomic_DNA"/>
</dbReference>
<evidence type="ECO:0000256" key="4">
    <source>
        <dbReference type="HAMAP-Rule" id="MF_00995"/>
    </source>
</evidence>
<comment type="function">
    <text evidence="4">Catalyzes the dehydration of chorismate into 3-[(1-carboxyvinyl)oxy]benzoate, a step in the biosynthesis of menaquinone (MK, vitamin K2).</text>
</comment>
<evidence type="ECO:0000256" key="2">
    <source>
        <dbReference type="ARBA" id="ARBA00022428"/>
    </source>
</evidence>
<organism evidence="5 6">
    <name type="scientific">Eiseniibacteriota bacterium</name>
    <dbReference type="NCBI Taxonomy" id="2212470"/>
    <lineage>
        <taxon>Bacteria</taxon>
        <taxon>Candidatus Eiseniibacteriota</taxon>
    </lineage>
</organism>
<accession>A0A538SQJ1</accession>
<dbReference type="GO" id="GO:0009234">
    <property type="term" value="P:menaquinone biosynthetic process"/>
    <property type="evidence" value="ECO:0007669"/>
    <property type="project" value="UniProtKB-UniRule"/>
</dbReference>
<dbReference type="AlphaFoldDB" id="A0A538SQJ1"/>
<dbReference type="InterPro" id="IPR003773">
    <property type="entry name" value="Menaquinone_biosynth"/>
</dbReference>
<dbReference type="Pfam" id="PF02621">
    <property type="entry name" value="VitK2_biosynth"/>
    <property type="match status" value="1"/>
</dbReference>
<sequence length="278" mass="30597">MTLPSSSASRLTSAAVAARIPYANAAPYYALWADAPFAVRNLVPRELGREAEAGTVDLGLMATADFLRLRDRFELLGGIAPAGSGAPPLGVAARGPVQSVLLFSRRPAAALSDSLISVTPETSTSIRLLRLLLDVRRGLKGIRYVRGLEPAQADALLMIGDQAMRTRSRQPEGFTQVLDLGSDWLEWTGLSFVYAVWAVRSSLEESSRRELREFLEASLSAGLAALPEVARRQTEPGWSVEDMEAYLRRFHYRLGPDDLEGMRRFEELSRQHGLLEKD</sequence>
<evidence type="ECO:0000313" key="5">
    <source>
        <dbReference type="EMBL" id="TMQ53654.1"/>
    </source>
</evidence>
<proteinExistence type="inferred from homology"/>
<dbReference type="GO" id="GO:0016836">
    <property type="term" value="F:hydro-lyase activity"/>
    <property type="evidence" value="ECO:0007669"/>
    <property type="project" value="UniProtKB-UniRule"/>
</dbReference>
<dbReference type="PANTHER" id="PTHR37690:SF1">
    <property type="entry name" value="CHORISMATE DEHYDRATASE"/>
    <property type="match status" value="1"/>
</dbReference>
<protein>
    <recommendedName>
        <fullName evidence="4">Chorismate dehydratase</fullName>
        <ecNumber evidence="4">4.2.1.151</ecNumber>
    </recommendedName>
    <alternativeName>
        <fullName evidence="4">Menaquinone biosynthetic enzyme MqnA</fullName>
    </alternativeName>
</protein>
<comment type="similarity">
    <text evidence="4">Belongs to the MqnA/MqnD family. MqnA subfamily.</text>
</comment>
<keyword evidence="2 4" id="KW-0474">Menaquinone biosynthesis</keyword>
<dbReference type="HAMAP" id="MF_00995">
    <property type="entry name" value="MqnA"/>
    <property type="match status" value="1"/>
</dbReference>
<dbReference type="EC" id="4.2.1.151" evidence="4"/>
<gene>
    <name evidence="4" type="primary">mqnA</name>
    <name evidence="5" type="ORF">E6K73_01030</name>
</gene>
<comment type="catalytic activity">
    <reaction evidence="4">
        <text>chorismate = 3-[(1-carboxyvinyl)-oxy]benzoate + H2O</text>
        <dbReference type="Rhea" id="RHEA:40051"/>
        <dbReference type="ChEBI" id="CHEBI:15377"/>
        <dbReference type="ChEBI" id="CHEBI:29748"/>
        <dbReference type="ChEBI" id="CHEBI:76981"/>
        <dbReference type="EC" id="4.2.1.151"/>
    </reaction>
</comment>